<gene>
    <name evidence="1" type="ORF">SAMN04488090_3882</name>
</gene>
<name>A0A1G9UMZ4_9BACT</name>
<evidence type="ECO:0000313" key="2">
    <source>
        <dbReference type="Proteomes" id="UP000198901"/>
    </source>
</evidence>
<keyword evidence="2" id="KW-1185">Reference proteome</keyword>
<protein>
    <recommendedName>
        <fullName evidence="3">CS1 type fimbrial major subunit</fullName>
    </recommendedName>
</protein>
<evidence type="ECO:0000313" key="1">
    <source>
        <dbReference type="EMBL" id="SDM61233.1"/>
    </source>
</evidence>
<dbReference type="EMBL" id="FNGS01000007">
    <property type="protein sequence ID" value="SDM61233.1"/>
    <property type="molecule type" value="Genomic_DNA"/>
</dbReference>
<sequence length="173" mass="17784">MKKIVPSAGKTVWSFMIIVLLFGIRAQAQSVTLNVNLTNILSLTTSVATTDINYTTVADYTSGVTVNVAGQLVVSSNRNFDLKVKAAGDLTGPSSNTIAIGKVTVAITNTDLGVTPATGVALTTADQALASNVPGTMSKALNLRYSTPGGSDAAFFKPGGTYTTTLTYTATAL</sequence>
<dbReference type="OrthoDB" id="962392at2"/>
<organism evidence="1 2">
    <name type="scientific">Siphonobacter aquaeclarae</name>
    <dbReference type="NCBI Taxonomy" id="563176"/>
    <lineage>
        <taxon>Bacteria</taxon>
        <taxon>Pseudomonadati</taxon>
        <taxon>Bacteroidota</taxon>
        <taxon>Cytophagia</taxon>
        <taxon>Cytophagales</taxon>
        <taxon>Cytophagaceae</taxon>
        <taxon>Siphonobacter</taxon>
    </lineage>
</organism>
<proteinExistence type="predicted"/>
<dbReference type="AlphaFoldDB" id="A0A1G9UMZ4"/>
<dbReference type="Proteomes" id="UP000198901">
    <property type="component" value="Unassembled WGS sequence"/>
</dbReference>
<dbReference type="RefSeq" id="WP_093206026.1">
    <property type="nucleotide sequence ID" value="NZ_FNGS01000007.1"/>
</dbReference>
<accession>A0A1G9UMZ4</accession>
<dbReference type="STRING" id="563176.SAMN04488090_3882"/>
<reference evidence="1 2" key="1">
    <citation type="submission" date="2016-10" db="EMBL/GenBank/DDBJ databases">
        <authorList>
            <person name="de Groot N.N."/>
        </authorList>
    </citation>
    <scope>NUCLEOTIDE SEQUENCE [LARGE SCALE GENOMIC DNA]</scope>
    <source>
        <strain evidence="1 2">DSM 21668</strain>
    </source>
</reference>
<evidence type="ECO:0008006" key="3">
    <source>
        <dbReference type="Google" id="ProtNLM"/>
    </source>
</evidence>